<dbReference type="RefSeq" id="WP_091146983.1">
    <property type="nucleotide sequence ID" value="NZ_FMVF01000028.1"/>
</dbReference>
<dbReference type="Pfam" id="PF13707">
    <property type="entry name" value="RloB"/>
    <property type="match status" value="1"/>
</dbReference>
<dbReference type="EMBL" id="FMVF01000028">
    <property type="protein sequence ID" value="SCY98319.1"/>
    <property type="molecule type" value="Genomic_DNA"/>
</dbReference>
<organism evidence="1 2">
    <name type="scientific">Flavobacterium caeni</name>
    <dbReference type="NCBI Taxonomy" id="490189"/>
    <lineage>
        <taxon>Bacteria</taxon>
        <taxon>Pseudomonadati</taxon>
        <taxon>Bacteroidota</taxon>
        <taxon>Flavobacteriia</taxon>
        <taxon>Flavobacteriales</taxon>
        <taxon>Flavobacteriaceae</taxon>
        <taxon>Flavobacterium</taxon>
    </lineage>
</organism>
<dbReference type="Proteomes" id="UP000199354">
    <property type="component" value="Unassembled WGS sequence"/>
</dbReference>
<proteinExistence type="predicted"/>
<dbReference type="STRING" id="490189.SAMN02927903_03235"/>
<keyword evidence="2" id="KW-1185">Reference proteome</keyword>
<dbReference type="AlphaFoldDB" id="A0A1G5KEF9"/>
<dbReference type="OrthoDB" id="9796523at2"/>
<gene>
    <name evidence="1" type="ORF">SAMN02927903_03235</name>
</gene>
<name>A0A1G5KEF9_9FLAO</name>
<sequence>MHKKRGYKRETPIELVRDYKLFAIACEGSKREPEYFKILRYLSKKIAVDVIEDIVSEEEAISINPNKSAPKWVLDRAVRYIEKEGLNDDDDLWFVMDIDRWSEAQIREVASYCDKFPNWHIVLSNPCFEVWLYFHKKANIATSESITCSDFKTEISTFEKGGYHPHKFLPQLEEAIANAKNADSDKNHFIPKVKETKVYILVEAIIEVVGKNDFENFIKNILPKLPNK</sequence>
<protein>
    <submittedName>
        <fullName evidence="1">RloB-like protein</fullName>
    </submittedName>
</protein>
<dbReference type="InterPro" id="IPR025591">
    <property type="entry name" value="RloB"/>
</dbReference>
<evidence type="ECO:0000313" key="1">
    <source>
        <dbReference type="EMBL" id="SCY98319.1"/>
    </source>
</evidence>
<evidence type="ECO:0000313" key="2">
    <source>
        <dbReference type="Proteomes" id="UP000199354"/>
    </source>
</evidence>
<reference evidence="1 2" key="1">
    <citation type="submission" date="2016-10" db="EMBL/GenBank/DDBJ databases">
        <authorList>
            <person name="de Groot N.N."/>
        </authorList>
    </citation>
    <scope>NUCLEOTIDE SEQUENCE [LARGE SCALE GENOMIC DNA]</scope>
    <source>
        <strain evidence="1 2">CGMCC 1.7031</strain>
    </source>
</reference>
<accession>A0A1G5KEF9</accession>